<comment type="caution">
    <text evidence="3">The sequence shown here is derived from an EMBL/GenBank/DDBJ whole genome shotgun (WGS) entry which is preliminary data.</text>
</comment>
<feature type="domain" description="SCAN box" evidence="2">
    <location>
        <begin position="73"/>
        <end position="151"/>
    </location>
</feature>
<evidence type="ECO:0000259" key="2">
    <source>
        <dbReference type="PROSITE" id="PS50804"/>
    </source>
</evidence>
<dbReference type="PANTHER" id="PTHR45935:SF15">
    <property type="entry name" value="SCAN BOX DOMAIN-CONTAINING PROTEIN"/>
    <property type="match status" value="1"/>
</dbReference>
<dbReference type="InterPro" id="IPR050916">
    <property type="entry name" value="SCAN-C2H2_zinc_finger"/>
</dbReference>
<protein>
    <recommendedName>
        <fullName evidence="2">SCAN box domain-containing protein</fullName>
    </recommendedName>
</protein>
<dbReference type="SMART" id="SM00431">
    <property type="entry name" value="SCAN"/>
    <property type="match status" value="1"/>
</dbReference>
<evidence type="ECO:0000313" key="4">
    <source>
        <dbReference type="Proteomes" id="UP000826234"/>
    </source>
</evidence>
<reference evidence="3 4" key="1">
    <citation type="journal article" date="2022" name="Gigascience">
        <title>A chromosome-level genome assembly and annotation of the desert horned lizard, Phrynosoma platyrhinos, provides insight into chromosomal rearrangements among reptiles.</title>
        <authorList>
            <person name="Koochekian N."/>
            <person name="Ascanio A."/>
            <person name="Farleigh K."/>
            <person name="Card D.C."/>
            <person name="Schield D.R."/>
            <person name="Castoe T.A."/>
            <person name="Jezkova T."/>
        </authorList>
    </citation>
    <scope>NUCLEOTIDE SEQUENCE [LARGE SCALE GENOMIC DNA]</scope>
    <source>
        <strain evidence="3">NK-2021</strain>
    </source>
</reference>
<dbReference type="PANTHER" id="PTHR45935">
    <property type="entry name" value="PROTEIN ZBED8-RELATED"/>
    <property type="match status" value="1"/>
</dbReference>
<name>A0ABQ7TNA0_PHRPL</name>
<keyword evidence="1" id="KW-0539">Nucleus</keyword>
<dbReference type="SUPFAM" id="SSF47353">
    <property type="entry name" value="Retrovirus capsid dimerization domain-like"/>
    <property type="match status" value="1"/>
</dbReference>
<dbReference type="InterPro" id="IPR003309">
    <property type="entry name" value="SCAN_dom"/>
</dbReference>
<dbReference type="PROSITE" id="PS50804">
    <property type="entry name" value="SCAN_BOX"/>
    <property type="match status" value="1"/>
</dbReference>
<dbReference type="Gene3D" id="1.10.4020.10">
    <property type="entry name" value="DNA breaking-rejoining enzymes"/>
    <property type="match status" value="1"/>
</dbReference>
<dbReference type="Proteomes" id="UP000826234">
    <property type="component" value="Unassembled WGS sequence"/>
</dbReference>
<dbReference type="Pfam" id="PF02023">
    <property type="entry name" value="SCAN"/>
    <property type="match status" value="1"/>
</dbReference>
<sequence length="271" mass="30804">IVSPVNVPDREPVRRRMLEAAWENRSVMENQDSACLRLAKDSSTIQAKHKGELLGRNTHNSLGGDMLSSKVHRQHFRQFSYREALEPREVCSQLHRLCHQWLKPERHTKAQILDLVILEQFLVILPPEMASWFKECGAESSSQAVALAEGFLLNQAEELKEKGQQGWLEEQAAEVENKWIMQDGHRTSTSAGDEVRTWTLCASTSLPYDELRTASARLDWVEGRIPGGSRRGHVGVPVPCTHSWSLQNLSLFLCQLLSKLPIKRLVQRVKI</sequence>
<gene>
    <name evidence="3" type="ORF">JD844_013862</name>
</gene>
<keyword evidence="4" id="KW-1185">Reference proteome</keyword>
<dbReference type="EMBL" id="JAIPUX010000439">
    <property type="protein sequence ID" value="KAH0630623.1"/>
    <property type="molecule type" value="Genomic_DNA"/>
</dbReference>
<feature type="non-terminal residue" evidence="3">
    <location>
        <position position="1"/>
    </location>
</feature>
<organism evidence="3 4">
    <name type="scientific">Phrynosoma platyrhinos</name>
    <name type="common">Desert horned lizard</name>
    <dbReference type="NCBI Taxonomy" id="52577"/>
    <lineage>
        <taxon>Eukaryota</taxon>
        <taxon>Metazoa</taxon>
        <taxon>Chordata</taxon>
        <taxon>Craniata</taxon>
        <taxon>Vertebrata</taxon>
        <taxon>Euteleostomi</taxon>
        <taxon>Lepidosauria</taxon>
        <taxon>Squamata</taxon>
        <taxon>Bifurcata</taxon>
        <taxon>Unidentata</taxon>
        <taxon>Episquamata</taxon>
        <taxon>Toxicofera</taxon>
        <taxon>Iguania</taxon>
        <taxon>Phrynosomatidae</taxon>
        <taxon>Phrynosomatinae</taxon>
        <taxon>Phrynosoma</taxon>
    </lineage>
</organism>
<accession>A0ABQ7TNA0</accession>
<proteinExistence type="predicted"/>
<evidence type="ECO:0000256" key="1">
    <source>
        <dbReference type="ARBA" id="ARBA00023242"/>
    </source>
</evidence>
<dbReference type="InterPro" id="IPR038269">
    <property type="entry name" value="SCAN_sf"/>
</dbReference>
<evidence type="ECO:0000313" key="3">
    <source>
        <dbReference type="EMBL" id="KAH0630623.1"/>
    </source>
</evidence>
<dbReference type="CDD" id="cd07936">
    <property type="entry name" value="SCAN"/>
    <property type="match status" value="1"/>
</dbReference>